<organism evidence="1 2">
    <name type="scientific">Puia dinghuensis</name>
    <dbReference type="NCBI Taxonomy" id="1792502"/>
    <lineage>
        <taxon>Bacteria</taxon>
        <taxon>Pseudomonadati</taxon>
        <taxon>Bacteroidota</taxon>
        <taxon>Chitinophagia</taxon>
        <taxon>Chitinophagales</taxon>
        <taxon>Chitinophagaceae</taxon>
        <taxon>Puia</taxon>
    </lineage>
</organism>
<dbReference type="EMBL" id="BMJC01000003">
    <property type="protein sequence ID" value="GGB01857.1"/>
    <property type="molecule type" value="Genomic_DNA"/>
</dbReference>
<evidence type="ECO:0000313" key="2">
    <source>
        <dbReference type="Proteomes" id="UP000607559"/>
    </source>
</evidence>
<sequence length="104" mass="11979">MRNSRQRFTTHEKSVILNAVHLNGLEPTLRKYHLTLEVLVRWQKKFKGSNVANAIPIIKEARRKPKAVKTKLEQPEISEKEDALLRLVASLIVQCVLDEDAPNR</sequence>
<keyword evidence="2" id="KW-1185">Reference proteome</keyword>
<comment type="caution">
    <text evidence="1">The sequence shown here is derived from an EMBL/GenBank/DDBJ whole genome shotgun (WGS) entry which is preliminary data.</text>
</comment>
<evidence type="ECO:0008006" key="3">
    <source>
        <dbReference type="Google" id="ProtNLM"/>
    </source>
</evidence>
<gene>
    <name evidence="1" type="ORF">GCM10011511_26340</name>
</gene>
<dbReference type="Proteomes" id="UP000607559">
    <property type="component" value="Unassembled WGS sequence"/>
</dbReference>
<name>A0A8J2UDQ4_9BACT</name>
<accession>A0A8J2UDQ4</accession>
<evidence type="ECO:0000313" key="1">
    <source>
        <dbReference type="EMBL" id="GGB01857.1"/>
    </source>
</evidence>
<reference evidence="1" key="1">
    <citation type="journal article" date="2014" name="Int. J. Syst. Evol. Microbiol.">
        <title>Complete genome sequence of Corynebacterium casei LMG S-19264T (=DSM 44701T), isolated from a smear-ripened cheese.</title>
        <authorList>
            <consortium name="US DOE Joint Genome Institute (JGI-PGF)"/>
            <person name="Walter F."/>
            <person name="Albersmeier A."/>
            <person name="Kalinowski J."/>
            <person name="Ruckert C."/>
        </authorList>
    </citation>
    <scope>NUCLEOTIDE SEQUENCE</scope>
    <source>
        <strain evidence="1">CGMCC 1.15448</strain>
    </source>
</reference>
<proteinExistence type="predicted"/>
<reference evidence="1" key="2">
    <citation type="submission" date="2020-09" db="EMBL/GenBank/DDBJ databases">
        <authorList>
            <person name="Sun Q."/>
            <person name="Zhou Y."/>
        </authorList>
    </citation>
    <scope>NUCLEOTIDE SEQUENCE</scope>
    <source>
        <strain evidence="1">CGMCC 1.15448</strain>
    </source>
</reference>
<protein>
    <recommendedName>
        <fullName evidence="3">Transposase</fullName>
    </recommendedName>
</protein>
<dbReference type="AlphaFoldDB" id="A0A8J2UDQ4"/>